<gene>
    <name evidence="3" type="ORF">GCM10010191_57220</name>
</gene>
<feature type="domain" description="SMP-30/Gluconolactonase/LRE-like region" evidence="2">
    <location>
        <begin position="19"/>
        <end position="255"/>
    </location>
</feature>
<dbReference type="InterPro" id="IPR011042">
    <property type="entry name" value="6-blade_b-propeller_TolB-like"/>
</dbReference>
<organism evidence="3 4">
    <name type="scientific">Actinomadura vinacea</name>
    <dbReference type="NCBI Taxonomy" id="115336"/>
    <lineage>
        <taxon>Bacteria</taxon>
        <taxon>Bacillati</taxon>
        <taxon>Actinomycetota</taxon>
        <taxon>Actinomycetes</taxon>
        <taxon>Streptosporangiales</taxon>
        <taxon>Thermomonosporaceae</taxon>
        <taxon>Actinomadura</taxon>
    </lineage>
</organism>
<dbReference type="SUPFAM" id="SSF63829">
    <property type="entry name" value="Calcium-dependent phosphotriesterase"/>
    <property type="match status" value="1"/>
</dbReference>
<evidence type="ECO:0000313" key="3">
    <source>
        <dbReference type="EMBL" id="GAA2435159.1"/>
    </source>
</evidence>
<name>A0ABP5WSJ3_9ACTN</name>
<dbReference type="PRINTS" id="PR01790">
    <property type="entry name" value="SMP30FAMILY"/>
</dbReference>
<dbReference type="Pfam" id="PF08450">
    <property type="entry name" value="SGL"/>
    <property type="match status" value="1"/>
</dbReference>
<comment type="similarity">
    <text evidence="1">Belongs to the SMP-30/CGR1 family.</text>
</comment>
<dbReference type="EMBL" id="BAAARW010000020">
    <property type="protein sequence ID" value="GAA2435159.1"/>
    <property type="molecule type" value="Genomic_DNA"/>
</dbReference>
<protein>
    <submittedName>
        <fullName evidence="3">SMP-30/gluconolactonase/LRE family protein</fullName>
    </submittedName>
</protein>
<evidence type="ECO:0000313" key="4">
    <source>
        <dbReference type="Proteomes" id="UP001501231"/>
    </source>
</evidence>
<dbReference type="Proteomes" id="UP001501231">
    <property type="component" value="Unassembled WGS sequence"/>
</dbReference>
<dbReference type="RefSeq" id="WP_344593028.1">
    <property type="nucleotide sequence ID" value="NZ_BAAARW010000020.1"/>
</dbReference>
<dbReference type="InterPro" id="IPR005511">
    <property type="entry name" value="SMP-30"/>
</dbReference>
<comment type="caution">
    <text evidence="3">The sequence shown here is derived from an EMBL/GenBank/DDBJ whole genome shotgun (WGS) entry which is preliminary data.</text>
</comment>
<dbReference type="Gene3D" id="2.120.10.30">
    <property type="entry name" value="TolB, C-terminal domain"/>
    <property type="match status" value="1"/>
</dbReference>
<proteinExistence type="inferred from homology"/>
<accession>A0ABP5WSJ3</accession>
<reference evidence="4" key="1">
    <citation type="journal article" date="2019" name="Int. J. Syst. Evol. Microbiol.">
        <title>The Global Catalogue of Microorganisms (GCM) 10K type strain sequencing project: providing services to taxonomists for standard genome sequencing and annotation.</title>
        <authorList>
            <consortium name="The Broad Institute Genomics Platform"/>
            <consortium name="The Broad Institute Genome Sequencing Center for Infectious Disease"/>
            <person name="Wu L."/>
            <person name="Ma J."/>
        </authorList>
    </citation>
    <scope>NUCLEOTIDE SEQUENCE [LARGE SCALE GENOMIC DNA]</scope>
    <source>
        <strain evidence="4">JCM 3325</strain>
    </source>
</reference>
<dbReference type="InterPro" id="IPR013658">
    <property type="entry name" value="SGL"/>
</dbReference>
<dbReference type="PANTHER" id="PTHR10907:SF47">
    <property type="entry name" value="REGUCALCIN"/>
    <property type="match status" value="1"/>
</dbReference>
<evidence type="ECO:0000256" key="1">
    <source>
        <dbReference type="ARBA" id="ARBA00008853"/>
    </source>
</evidence>
<sequence>MSDVVGPWSVVEGAGPWELGEGLRATGGGFVAVDLLAGRLHRLEPAALALSVPFPLGAVAPVEAADGWIAAAGTGIALLNGAAEPEVRWLARPEDGASTAMRMNDGAADPSGRFWAGSMACDGTRGAGSLYRVDHDGTVRAVLGGLTVPNGPAFTADGRTMYLADSAHGLIYRVPVDPVTGDLGEREVFARVPDGSPDGMTVDADGCVWSAVWGASAVHRYAPSGELLAAIPVPAEQPTSVCVSPSPPYRVLVTTAFHGLDDRPPGAADGHVLAAPTSVRGRPADSFRFSPGTSTGK</sequence>
<dbReference type="PANTHER" id="PTHR10907">
    <property type="entry name" value="REGUCALCIN"/>
    <property type="match status" value="1"/>
</dbReference>
<evidence type="ECO:0000259" key="2">
    <source>
        <dbReference type="Pfam" id="PF08450"/>
    </source>
</evidence>
<keyword evidence="4" id="KW-1185">Reference proteome</keyword>